<dbReference type="AlphaFoldDB" id="A0AAQ1RVZ3"/>
<dbReference type="EMBL" id="WWVX01000002">
    <property type="protein sequence ID" value="MZL69145.1"/>
    <property type="molecule type" value="Genomic_DNA"/>
</dbReference>
<protein>
    <submittedName>
        <fullName evidence="2">Uncharacterized protein</fullName>
    </submittedName>
</protein>
<sequence>MLALTDIRDWLKNKLVGVEFTLAPISADSPRCIGLYDGKESVAERVCLGGLAQTHYQHRKIVICVHWPGDPEEAQEKAAEVHKLFLELIKEPMGNERVVRSNPGGQPLIAPQAQNGECEYVINIELDYERMV</sequence>
<evidence type="ECO:0000313" key="2">
    <source>
        <dbReference type="EMBL" id="SHG13291.1"/>
    </source>
</evidence>
<dbReference type="Pfam" id="PF12691">
    <property type="entry name" value="Phage_tail_terminator_6"/>
    <property type="match status" value="1"/>
</dbReference>
<gene>
    <name evidence="1" type="ORF">GT747_05095</name>
    <name evidence="2" type="ORF">SAMN05444424_1592</name>
</gene>
<dbReference type="EMBL" id="FQVY01000002">
    <property type="protein sequence ID" value="SHG13291.1"/>
    <property type="molecule type" value="Genomic_DNA"/>
</dbReference>
<dbReference type="InterPro" id="IPR024411">
    <property type="entry name" value="Tail_terminator_phage"/>
</dbReference>
<name>A0AAQ1RVZ3_9FIRM</name>
<comment type="caution">
    <text evidence="2">The sequence shown here is derived from an EMBL/GenBank/DDBJ whole genome shotgun (WGS) entry which is preliminary data.</text>
</comment>
<reference evidence="2" key="1">
    <citation type="submission" date="2016-11" db="EMBL/GenBank/DDBJ databases">
        <authorList>
            <person name="Varghese N."/>
            <person name="Submissions S."/>
        </authorList>
    </citation>
    <scope>NUCLEOTIDE SEQUENCE</scope>
    <source>
        <strain evidence="2">DSM 4029</strain>
    </source>
</reference>
<evidence type="ECO:0000313" key="4">
    <source>
        <dbReference type="Proteomes" id="UP000474718"/>
    </source>
</evidence>
<proteinExistence type="predicted"/>
<dbReference type="RefSeq" id="WP_143161607.1">
    <property type="nucleotide sequence ID" value="NZ_FQVY01000002.1"/>
</dbReference>
<reference evidence="1 4" key="3">
    <citation type="journal article" date="2019" name="Nat. Med.">
        <title>A library of human gut bacterial isolates paired with longitudinal multiomics data enables mechanistic microbiome research.</title>
        <authorList>
            <person name="Poyet M."/>
            <person name="Groussin M."/>
            <person name="Gibbons S.M."/>
            <person name="Avila-Pacheco J."/>
            <person name="Jiang X."/>
            <person name="Kearney S.M."/>
            <person name="Perrotta A.R."/>
            <person name="Berdy B."/>
            <person name="Zhao S."/>
            <person name="Lieberman T.D."/>
            <person name="Swanson P.K."/>
            <person name="Smith M."/>
            <person name="Roesemann S."/>
            <person name="Alexander J.E."/>
            <person name="Rich S.A."/>
            <person name="Livny J."/>
            <person name="Vlamakis H."/>
            <person name="Clish C."/>
            <person name="Bullock K."/>
            <person name="Deik A."/>
            <person name="Scott J."/>
            <person name="Pierce K.A."/>
            <person name="Xavier R.J."/>
            <person name="Alm E.J."/>
        </authorList>
    </citation>
    <scope>NUCLEOTIDE SEQUENCE [LARGE SCALE GENOMIC DNA]</scope>
    <source>
        <strain evidence="1 4">BIOML-A2</strain>
    </source>
</reference>
<reference evidence="3" key="2">
    <citation type="submission" date="2016-11" db="EMBL/GenBank/DDBJ databases">
        <authorList>
            <person name="Jaros S."/>
            <person name="Januszkiewicz K."/>
            <person name="Wedrychowicz H."/>
        </authorList>
    </citation>
    <scope>NUCLEOTIDE SEQUENCE [LARGE SCALE GENOMIC DNA]</scope>
    <source>
        <strain evidence="3">DSM 4029</strain>
    </source>
</reference>
<evidence type="ECO:0000313" key="1">
    <source>
        <dbReference type="EMBL" id="MZL69145.1"/>
    </source>
</evidence>
<dbReference type="Proteomes" id="UP000184089">
    <property type="component" value="Unassembled WGS sequence"/>
</dbReference>
<keyword evidence="4" id="KW-1185">Reference proteome</keyword>
<accession>A0AAQ1RVZ3</accession>
<evidence type="ECO:0000313" key="3">
    <source>
        <dbReference type="Proteomes" id="UP000184089"/>
    </source>
</evidence>
<organism evidence="2 3">
    <name type="scientific">Bittarella massiliensis</name>
    <name type="common">ex Durand et al. 2017</name>
    <dbReference type="NCBI Taxonomy" id="1720313"/>
    <lineage>
        <taxon>Bacteria</taxon>
        <taxon>Bacillati</taxon>
        <taxon>Bacillota</taxon>
        <taxon>Clostridia</taxon>
        <taxon>Eubacteriales</taxon>
        <taxon>Oscillospiraceae</taxon>
        <taxon>Bittarella (ex Durand et al. 2017)</taxon>
    </lineage>
</organism>
<dbReference type="Proteomes" id="UP000474718">
    <property type="component" value="Unassembled WGS sequence"/>
</dbReference>